<evidence type="ECO:0000313" key="2">
    <source>
        <dbReference type="EMBL" id="HIX07143.1"/>
    </source>
</evidence>
<organism evidence="2 3">
    <name type="scientific">Candidatus Borkfalkia faecipullorum</name>
    <dbReference type="NCBI Taxonomy" id="2838510"/>
    <lineage>
        <taxon>Bacteria</taxon>
        <taxon>Bacillati</taxon>
        <taxon>Bacillota</taxon>
        <taxon>Clostridia</taxon>
        <taxon>Christensenellales</taxon>
        <taxon>Christensenellaceae</taxon>
        <taxon>Candidatus Borkfalkia</taxon>
    </lineage>
</organism>
<sequence length="167" mass="18096">MDFFQFIGYIRQFNADVAIIGAAVWGLSLLARKTLLKNVKKRKLITFLPFLLGVLLYTVYAAICDGAATDWAAALNAGITCGSLATVIEVVYGQFLHDDSKDVRVACVQAMLSGWAQLSDEQAQELVQAVEQADEEEAKAAIAAYTGDPAAETLYPMLKKTLALSDE</sequence>
<reference evidence="2" key="1">
    <citation type="journal article" date="2021" name="PeerJ">
        <title>Extensive microbial diversity within the chicken gut microbiome revealed by metagenomics and culture.</title>
        <authorList>
            <person name="Gilroy R."/>
            <person name="Ravi A."/>
            <person name="Getino M."/>
            <person name="Pursley I."/>
            <person name="Horton D.L."/>
            <person name="Alikhan N.F."/>
            <person name="Baker D."/>
            <person name="Gharbi K."/>
            <person name="Hall N."/>
            <person name="Watson M."/>
            <person name="Adriaenssens E.M."/>
            <person name="Foster-Nyarko E."/>
            <person name="Jarju S."/>
            <person name="Secka A."/>
            <person name="Antonio M."/>
            <person name="Oren A."/>
            <person name="Chaudhuri R.R."/>
            <person name="La Ragione R."/>
            <person name="Hildebrand F."/>
            <person name="Pallen M.J."/>
        </authorList>
    </citation>
    <scope>NUCLEOTIDE SEQUENCE</scope>
    <source>
        <strain evidence="2">811</strain>
    </source>
</reference>
<dbReference type="EMBL" id="DXFX01000021">
    <property type="protein sequence ID" value="HIX07143.1"/>
    <property type="molecule type" value="Genomic_DNA"/>
</dbReference>
<evidence type="ECO:0000256" key="1">
    <source>
        <dbReference type="SAM" id="Phobius"/>
    </source>
</evidence>
<reference evidence="2" key="2">
    <citation type="submission" date="2021-04" db="EMBL/GenBank/DDBJ databases">
        <authorList>
            <person name="Gilroy R."/>
        </authorList>
    </citation>
    <scope>NUCLEOTIDE SEQUENCE</scope>
    <source>
        <strain evidence="2">811</strain>
    </source>
</reference>
<dbReference type="AlphaFoldDB" id="A0A9D1V736"/>
<keyword evidence="1" id="KW-1133">Transmembrane helix</keyword>
<keyword evidence="1" id="KW-0472">Membrane</keyword>
<gene>
    <name evidence="2" type="ORF">H9741_01580</name>
</gene>
<name>A0A9D1V736_9FIRM</name>
<evidence type="ECO:0000313" key="3">
    <source>
        <dbReference type="Proteomes" id="UP000824204"/>
    </source>
</evidence>
<dbReference type="Proteomes" id="UP000824204">
    <property type="component" value="Unassembled WGS sequence"/>
</dbReference>
<feature type="transmembrane region" description="Helical" evidence="1">
    <location>
        <begin position="44"/>
        <end position="63"/>
    </location>
</feature>
<protein>
    <submittedName>
        <fullName evidence="2">Uncharacterized protein</fullName>
    </submittedName>
</protein>
<keyword evidence="1" id="KW-0812">Transmembrane</keyword>
<comment type="caution">
    <text evidence="2">The sequence shown here is derived from an EMBL/GenBank/DDBJ whole genome shotgun (WGS) entry which is preliminary data.</text>
</comment>
<accession>A0A9D1V736</accession>
<proteinExistence type="predicted"/>
<feature type="transmembrane region" description="Helical" evidence="1">
    <location>
        <begin position="12"/>
        <end position="32"/>
    </location>
</feature>